<dbReference type="EC" id="2.7.13.3" evidence="2"/>
<dbReference type="Gene3D" id="1.10.287.130">
    <property type="match status" value="1"/>
</dbReference>
<name>A0A9X2L2C1_9BACT</name>
<dbReference type="PANTHER" id="PTHR43047">
    <property type="entry name" value="TWO-COMPONENT HISTIDINE PROTEIN KINASE"/>
    <property type="match status" value="1"/>
</dbReference>
<dbReference type="PRINTS" id="PR00344">
    <property type="entry name" value="BCTRLSENSOR"/>
</dbReference>
<dbReference type="RefSeq" id="WP_255133589.1">
    <property type="nucleotide sequence ID" value="NZ_JANDBC010000001.1"/>
</dbReference>
<dbReference type="GO" id="GO:0009927">
    <property type="term" value="F:histidine phosphotransfer kinase activity"/>
    <property type="evidence" value="ECO:0007669"/>
    <property type="project" value="TreeGrafter"/>
</dbReference>
<dbReference type="SUPFAM" id="SSF55781">
    <property type="entry name" value="GAF domain-like"/>
    <property type="match status" value="1"/>
</dbReference>
<dbReference type="GO" id="GO:0005886">
    <property type="term" value="C:plasma membrane"/>
    <property type="evidence" value="ECO:0007669"/>
    <property type="project" value="TreeGrafter"/>
</dbReference>
<comment type="catalytic activity">
    <reaction evidence="1">
        <text>ATP + protein L-histidine = ADP + protein N-phospho-L-histidine.</text>
        <dbReference type="EC" id="2.7.13.3"/>
    </reaction>
</comment>
<evidence type="ECO:0000256" key="2">
    <source>
        <dbReference type="ARBA" id="ARBA00012438"/>
    </source>
</evidence>
<dbReference type="SUPFAM" id="SSF55874">
    <property type="entry name" value="ATPase domain of HSP90 chaperone/DNA topoisomerase II/histidine kinase"/>
    <property type="match status" value="1"/>
</dbReference>
<dbReference type="InterPro" id="IPR003661">
    <property type="entry name" value="HisK_dim/P_dom"/>
</dbReference>
<gene>
    <name evidence="8" type="ORF">NM125_05425</name>
</gene>
<dbReference type="Gene3D" id="3.30.450.40">
    <property type="match status" value="1"/>
</dbReference>
<evidence type="ECO:0000256" key="3">
    <source>
        <dbReference type="ARBA" id="ARBA00022553"/>
    </source>
</evidence>
<dbReference type="InterPro" id="IPR036890">
    <property type="entry name" value="HATPase_C_sf"/>
</dbReference>
<sequence>MPELPQDQNTAEIPIPDNESERQQAVERYNILDTLPEEEFDSLVELAAIVTESSMSQMNILDHNRQWTKAAHGLESGTNCDRSEAVCAHTILADGSMEITDLSKDDRFKDASFVEHDPHHRFYSGYPLKTKDGFNIGALCVLDSEPKELSDTQRKALRTIAGEIVSRLEIRRTQRELERLNREKDHFLRVVNHDIKSPLSGIVSSAHYLQNVWDGDRDELESMLSMIEISGRKLVTYTSELVSNSLEEGDSRLIVDEVQIDELIKDLILIYTPLAKTKQVDITTNFNISDSFKLDNEKFKLIVSNLISNALKFSSTGDTITVKAEIVDTEENRILHCSVSDTGIGIPEQYMDGLFTKNEKHRRSGTQGEISTGLGLPLVKQFVELHDGGVKVETEEGVGSTFYITIPEKQ</sequence>
<feature type="compositionally biased region" description="Polar residues" evidence="6">
    <location>
        <begin position="1"/>
        <end position="11"/>
    </location>
</feature>
<dbReference type="Gene3D" id="3.30.565.10">
    <property type="entry name" value="Histidine kinase-like ATPase, C-terminal domain"/>
    <property type="match status" value="1"/>
</dbReference>
<dbReference type="Proteomes" id="UP001139125">
    <property type="component" value="Unassembled WGS sequence"/>
</dbReference>
<dbReference type="EMBL" id="JANDBC010000001">
    <property type="protein sequence ID" value="MCP9291015.1"/>
    <property type="molecule type" value="Genomic_DNA"/>
</dbReference>
<dbReference type="PANTHER" id="PTHR43047:SF72">
    <property type="entry name" value="OSMOSENSING HISTIDINE PROTEIN KINASE SLN1"/>
    <property type="match status" value="1"/>
</dbReference>
<evidence type="ECO:0000259" key="7">
    <source>
        <dbReference type="PROSITE" id="PS50109"/>
    </source>
</evidence>
<dbReference type="Pfam" id="PF02518">
    <property type="entry name" value="HATPase_c"/>
    <property type="match status" value="1"/>
</dbReference>
<evidence type="ECO:0000256" key="1">
    <source>
        <dbReference type="ARBA" id="ARBA00000085"/>
    </source>
</evidence>
<organism evidence="8 9">
    <name type="scientific">Gracilimonas sediminicola</name>
    <dbReference type="NCBI Taxonomy" id="2952158"/>
    <lineage>
        <taxon>Bacteria</taxon>
        <taxon>Pseudomonadati</taxon>
        <taxon>Balneolota</taxon>
        <taxon>Balneolia</taxon>
        <taxon>Balneolales</taxon>
        <taxon>Balneolaceae</taxon>
        <taxon>Gracilimonas</taxon>
    </lineage>
</organism>
<feature type="domain" description="Histidine kinase" evidence="7">
    <location>
        <begin position="190"/>
        <end position="410"/>
    </location>
</feature>
<evidence type="ECO:0000313" key="9">
    <source>
        <dbReference type="Proteomes" id="UP001139125"/>
    </source>
</evidence>
<evidence type="ECO:0000256" key="5">
    <source>
        <dbReference type="ARBA" id="ARBA00022777"/>
    </source>
</evidence>
<comment type="caution">
    <text evidence="8">The sequence shown here is derived from an EMBL/GenBank/DDBJ whole genome shotgun (WGS) entry which is preliminary data.</text>
</comment>
<dbReference type="SMART" id="SM00388">
    <property type="entry name" value="HisKA"/>
    <property type="match status" value="1"/>
</dbReference>
<evidence type="ECO:0000256" key="6">
    <source>
        <dbReference type="SAM" id="MobiDB-lite"/>
    </source>
</evidence>
<dbReference type="PROSITE" id="PS50109">
    <property type="entry name" value="HIS_KIN"/>
    <property type="match status" value="1"/>
</dbReference>
<dbReference type="SUPFAM" id="SSF47384">
    <property type="entry name" value="Homodimeric domain of signal transducing histidine kinase"/>
    <property type="match status" value="1"/>
</dbReference>
<dbReference type="SMART" id="SM00387">
    <property type="entry name" value="HATPase_c"/>
    <property type="match status" value="1"/>
</dbReference>
<dbReference type="InterPro" id="IPR004358">
    <property type="entry name" value="Sig_transdc_His_kin-like_C"/>
</dbReference>
<feature type="region of interest" description="Disordered" evidence="6">
    <location>
        <begin position="1"/>
        <end position="22"/>
    </location>
</feature>
<proteinExistence type="predicted"/>
<dbReference type="InterPro" id="IPR029016">
    <property type="entry name" value="GAF-like_dom_sf"/>
</dbReference>
<keyword evidence="3" id="KW-0597">Phosphoprotein</keyword>
<dbReference type="InterPro" id="IPR036097">
    <property type="entry name" value="HisK_dim/P_sf"/>
</dbReference>
<dbReference type="InterPro" id="IPR005467">
    <property type="entry name" value="His_kinase_dom"/>
</dbReference>
<evidence type="ECO:0000256" key="4">
    <source>
        <dbReference type="ARBA" id="ARBA00022679"/>
    </source>
</evidence>
<evidence type="ECO:0000313" key="8">
    <source>
        <dbReference type="EMBL" id="MCP9291015.1"/>
    </source>
</evidence>
<dbReference type="AlphaFoldDB" id="A0A9X2L2C1"/>
<keyword evidence="5 8" id="KW-0418">Kinase</keyword>
<protein>
    <recommendedName>
        <fullName evidence="2">histidine kinase</fullName>
        <ecNumber evidence="2">2.7.13.3</ecNumber>
    </recommendedName>
</protein>
<accession>A0A9X2L2C1</accession>
<dbReference type="CDD" id="cd00082">
    <property type="entry name" value="HisKA"/>
    <property type="match status" value="1"/>
</dbReference>
<dbReference type="InterPro" id="IPR003594">
    <property type="entry name" value="HATPase_dom"/>
</dbReference>
<keyword evidence="9" id="KW-1185">Reference proteome</keyword>
<dbReference type="GO" id="GO:0000155">
    <property type="term" value="F:phosphorelay sensor kinase activity"/>
    <property type="evidence" value="ECO:0007669"/>
    <property type="project" value="InterPro"/>
</dbReference>
<keyword evidence="4" id="KW-0808">Transferase</keyword>
<reference evidence="8" key="1">
    <citation type="submission" date="2022-06" db="EMBL/GenBank/DDBJ databases">
        <title>Gracilimonas sp. CAU 1638 isolated from sea sediment.</title>
        <authorList>
            <person name="Kim W."/>
        </authorList>
    </citation>
    <scope>NUCLEOTIDE SEQUENCE</scope>
    <source>
        <strain evidence="8">CAU 1638</strain>
    </source>
</reference>